<dbReference type="Pfam" id="PF08450">
    <property type="entry name" value="SGL"/>
    <property type="match status" value="1"/>
</dbReference>
<protein>
    <submittedName>
        <fullName evidence="3">Lactonase</fullName>
    </submittedName>
</protein>
<dbReference type="InterPro" id="IPR013658">
    <property type="entry name" value="SGL"/>
</dbReference>
<keyword evidence="1" id="KW-0378">Hydrolase</keyword>
<dbReference type="GO" id="GO:0016787">
    <property type="term" value="F:hydrolase activity"/>
    <property type="evidence" value="ECO:0007669"/>
    <property type="project" value="UniProtKB-KW"/>
</dbReference>
<reference evidence="3 4" key="1">
    <citation type="submission" date="2019-06" db="EMBL/GenBank/DDBJ databases">
        <title>Sorghum-associated microbial communities from plants grown in Nebraska, USA.</title>
        <authorList>
            <person name="Schachtman D."/>
        </authorList>
    </citation>
    <scope>NUCLEOTIDE SEQUENCE [LARGE SCALE GENOMIC DNA]</scope>
    <source>
        <strain evidence="3 4">T529</strain>
    </source>
</reference>
<dbReference type="EMBL" id="VIVL01000010">
    <property type="protein sequence ID" value="TWD77208.1"/>
    <property type="molecule type" value="Genomic_DNA"/>
</dbReference>
<evidence type="ECO:0000259" key="2">
    <source>
        <dbReference type="Pfam" id="PF08450"/>
    </source>
</evidence>
<proteinExistence type="predicted"/>
<gene>
    <name evidence="3" type="ORF">FB547_110170</name>
</gene>
<dbReference type="InterPro" id="IPR051262">
    <property type="entry name" value="SMP-30/CGR1_Lactonase"/>
</dbReference>
<name>A0A561BEH1_9BURK</name>
<dbReference type="Proteomes" id="UP000319722">
    <property type="component" value="Unassembled WGS sequence"/>
</dbReference>
<evidence type="ECO:0000313" key="3">
    <source>
        <dbReference type="EMBL" id="TWD77208.1"/>
    </source>
</evidence>
<dbReference type="Gene3D" id="2.120.10.30">
    <property type="entry name" value="TolB, C-terminal domain"/>
    <property type="match status" value="1"/>
</dbReference>
<organism evidence="3 4">
    <name type="scientific">Variovorax beijingensis</name>
    <dbReference type="NCBI Taxonomy" id="2496117"/>
    <lineage>
        <taxon>Bacteria</taxon>
        <taxon>Pseudomonadati</taxon>
        <taxon>Pseudomonadota</taxon>
        <taxon>Betaproteobacteria</taxon>
        <taxon>Burkholderiales</taxon>
        <taxon>Comamonadaceae</taxon>
        <taxon>Variovorax</taxon>
    </lineage>
</organism>
<evidence type="ECO:0000313" key="4">
    <source>
        <dbReference type="Proteomes" id="UP000319722"/>
    </source>
</evidence>
<dbReference type="InterPro" id="IPR011042">
    <property type="entry name" value="6-blade_b-propeller_TolB-like"/>
</dbReference>
<feature type="domain" description="SMP-30/Gluconolactonase/LRE-like region" evidence="2">
    <location>
        <begin position="99"/>
        <end position="320"/>
    </location>
</feature>
<sequence>MIIRRPPAGVSFGSASMDRRACLRRVVGYAGLLGVGASLAACGGGGYASAPVAATATGSGLVYTPDIQGPFPIPQNERGLPTVTAEPYFQVSDKGLQLEGASFDRDGNLLFVDVFGGTIFKLSPTKSLSTVLPANNRGAAGLAIHKDGRIFVAGLGNFVDTGSVFWINPDGSGLTTIVPASAGYLPDDLVFDANGGFYFTDFRGSTTNPIGGVYYVSPDFKTITPILEHMAIANGVCLSPDGKVLWATELSAGRLHKVEMADATKIAPFGTAVPYYFSGFAPDSMRSDSDGNVYVAMYSQGRVLAFNPNGIAIGQILLPKRDSGHNMRSTSVGFVPGTNEMVILTNDADGGEGSWIFRAKGFAKGTVLYSHT</sequence>
<dbReference type="SUPFAM" id="SSF63829">
    <property type="entry name" value="Calcium-dependent phosphotriesterase"/>
    <property type="match status" value="1"/>
</dbReference>
<dbReference type="AlphaFoldDB" id="A0A561BEH1"/>
<comment type="caution">
    <text evidence="3">The sequence shown here is derived from an EMBL/GenBank/DDBJ whole genome shotgun (WGS) entry which is preliminary data.</text>
</comment>
<dbReference type="PANTHER" id="PTHR47572:SF4">
    <property type="entry name" value="LACTONASE DRP35"/>
    <property type="match status" value="1"/>
</dbReference>
<accession>A0A561BEH1</accession>
<evidence type="ECO:0000256" key="1">
    <source>
        <dbReference type="ARBA" id="ARBA00022801"/>
    </source>
</evidence>
<dbReference type="PANTHER" id="PTHR47572">
    <property type="entry name" value="LIPOPROTEIN-RELATED"/>
    <property type="match status" value="1"/>
</dbReference>